<protein>
    <submittedName>
        <fullName evidence="1">Uncharacterized protein</fullName>
    </submittedName>
</protein>
<accession>G8U1P0</accession>
<dbReference type="PATRIC" id="fig|679936.5.peg.3653"/>
<proteinExistence type="predicted"/>
<dbReference type="KEGG" id="sap:Sulac_3532"/>
<gene>
    <name evidence="1" type="ordered locus">Sulac_3532</name>
</gene>
<name>G8U1P0_SULAD</name>
<keyword evidence="1" id="KW-0614">Plasmid</keyword>
<dbReference type="EMBL" id="CP003180">
    <property type="protein sequence ID" value="AEW06968.1"/>
    <property type="molecule type" value="Genomic_DNA"/>
</dbReference>
<organism evidence="1 2">
    <name type="scientific">Sulfobacillus acidophilus (strain ATCC 700253 / DSM 10332 / NAL)</name>
    <dbReference type="NCBI Taxonomy" id="679936"/>
    <lineage>
        <taxon>Bacteria</taxon>
        <taxon>Bacillati</taxon>
        <taxon>Bacillota</taxon>
        <taxon>Clostridia</taxon>
        <taxon>Eubacteriales</taxon>
        <taxon>Clostridiales Family XVII. Incertae Sedis</taxon>
        <taxon>Sulfobacillus</taxon>
    </lineage>
</organism>
<evidence type="ECO:0000313" key="2">
    <source>
        <dbReference type="Proteomes" id="UP000005439"/>
    </source>
</evidence>
<evidence type="ECO:0000313" key="1">
    <source>
        <dbReference type="EMBL" id="AEW06968.1"/>
    </source>
</evidence>
<reference evidence="1 2" key="2">
    <citation type="journal article" date="2012" name="Stand. Genomic Sci.">
        <title>Complete genome sequence of the moderately thermophilic mineral-sulfide-oxidizing firmicute Sulfobacillus acidophilus type strain (NAL(T)).</title>
        <authorList>
            <person name="Anderson I."/>
            <person name="Chertkov O."/>
            <person name="Chen A."/>
            <person name="Saunders E."/>
            <person name="Lapidus A."/>
            <person name="Nolan M."/>
            <person name="Lucas S."/>
            <person name="Hammon N."/>
            <person name="Deshpande S."/>
            <person name="Cheng J.F."/>
            <person name="Han C."/>
            <person name="Tapia R."/>
            <person name="Goodwin L.A."/>
            <person name="Pitluck S."/>
            <person name="Liolios K."/>
            <person name="Pagani I."/>
            <person name="Ivanova N."/>
            <person name="Mikhailova N."/>
            <person name="Pati A."/>
            <person name="Palaniappan K."/>
            <person name="Land M."/>
            <person name="Pan C."/>
            <person name="Rohde M."/>
            <person name="Pukall R."/>
            <person name="Goker M."/>
            <person name="Detter J.C."/>
            <person name="Woyke T."/>
            <person name="Bristow J."/>
            <person name="Eisen J.A."/>
            <person name="Markowitz V."/>
            <person name="Hugenholtz P."/>
            <person name="Kyrpides N.C."/>
            <person name="Klenk H.P."/>
            <person name="Mavromatis K."/>
        </authorList>
    </citation>
    <scope>NUCLEOTIDE SEQUENCE [LARGE SCALE GENOMIC DNA]</scope>
    <source>
        <strain evidence="2">ATCC 700253 / DSM 10332 / NAL</strain>
        <plasmid evidence="2">pSULAd1</plasmid>
    </source>
</reference>
<dbReference type="Proteomes" id="UP000005439">
    <property type="component" value="Plasmid unnamed"/>
</dbReference>
<sequence>MAWTEDAGRQVFGDDPADDRYRALWLYLRDSGFDDPVMADADAFRDFYERGGYPLTLIRLDPLANPDAVPWLRRLYGLPADGDWDAIEAAVQDDGTRVTLWDPVTDHTFLAVL</sequence>
<dbReference type="AlphaFoldDB" id="G8U1P0"/>
<dbReference type="HOGENOM" id="CLU_2132249_0_0_9"/>
<geneLocation type="plasmid" evidence="2">
    <name>pSULAd1</name>
</geneLocation>
<keyword evidence="2" id="KW-1185">Reference proteome</keyword>
<reference evidence="2" key="1">
    <citation type="submission" date="2011-12" db="EMBL/GenBank/DDBJ databases">
        <title>The complete genome of plasmid of Sulfobacillus acidophilus DSM 10332.</title>
        <authorList>
            <person name="Lucas S."/>
            <person name="Han J."/>
            <person name="Lapidus A."/>
            <person name="Bruce D."/>
            <person name="Goodwin L."/>
            <person name="Pitluck S."/>
            <person name="Peters L."/>
            <person name="Kyrpides N."/>
            <person name="Mavromatis K."/>
            <person name="Ivanova N."/>
            <person name="Mikhailova N."/>
            <person name="Chertkov O."/>
            <person name="Saunders E."/>
            <person name="Detter J.C."/>
            <person name="Tapia R."/>
            <person name="Han C."/>
            <person name="Land M."/>
            <person name="Hauser L."/>
            <person name="Markowitz V."/>
            <person name="Cheng J.-F."/>
            <person name="Hugenholtz P."/>
            <person name="Woyke T."/>
            <person name="Wu D."/>
            <person name="Pukall R."/>
            <person name="Gehrich-Schroeter G."/>
            <person name="Schneider S."/>
            <person name="Klenk H.-P."/>
            <person name="Eisen J.A."/>
        </authorList>
    </citation>
    <scope>NUCLEOTIDE SEQUENCE [LARGE SCALE GENOMIC DNA]</scope>
    <source>
        <strain evidence="2">ATCC 700253 / DSM 10332 / NAL</strain>
        <plasmid evidence="2">pSULAd1</plasmid>
    </source>
</reference>